<dbReference type="InterPro" id="IPR001851">
    <property type="entry name" value="ABC_transp_permease"/>
</dbReference>
<dbReference type="CDD" id="cd06581">
    <property type="entry name" value="TM_PBP1_LivM_like"/>
    <property type="match status" value="1"/>
</dbReference>
<evidence type="ECO:0000313" key="7">
    <source>
        <dbReference type="EMBL" id="MCB4823845.1"/>
    </source>
</evidence>
<evidence type="ECO:0000256" key="5">
    <source>
        <dbReference type="ARBA" id="ARBA00023136"/>
    </source>
</evidence>
<reference evidence="7" key="1">
    <citation type="submission" date="2021-10" db="EMBL/GenBank/DDBJ databases">
        <title>Roseicella aerolatum sp. nov., isolated from aerosols of e-waste dismantling site.</title>
        <authorList>
            <person name="Qin T."/>
        </authorList>
    </citation>
    <scope>NUCLEOTIDE SEQUENCE</scope>
    <source>
        <strain evidence="7">GB24</strain>
    </source>
</reference>
<evidence type="ECO:0000256" key="4">
    <source>
        <dbReference type="ARBA" id="ARBA00022989"/>
    </source>
</evidence>
<keyword evidence="3 6" id="KW-0812">Transmembrane</keyword>
<comment type="caution">
    <text evidence="7">The sequence shown here is derived from an EMBL/GenBank/DDBJ whole genome shotgun (WGS) entry which is preliminary data.</text>
</comment>
<evidence type="ECO:0000256" key="1">
    <source>
        <dbReference type="ARBA" id="ARBA00004651"/>
    </source>
</evidence>
<feature type="transmembrane region" description="Helical" evidence="6">
    <location>
        <begin position="242"/>
        <end position="266"/>
    </location>
</feature>
<feature type="transmembrane region" description="Helical" evidence="6">
    <location>
        <begin position="43"/>
        <end position="68"/>
    </location>
</feature>
<dbReference type="Pfam" id="PF02653">
    <property type="entry name" value="BPD_transp_2"/>
    <property type="match status" value="1"/>
</dbReference>
<feature type="transmembrane region" description="Helical" evidence="6">
    <location>
        <begin position="278"/>
        <end position="305"/>
    </location>
</feature>
<dbReference type="PANTHER" id="PTHR30482">
    <property type="entry name" value="HIGH-AFFINITY BRANCHED-CHAIN AMINO ACID TRANSPORT SYSTEM PERMEASE"/>
    <property type="match status" value="1"/>
</dbReference>
<protein>
    <submittedName>
        <fullName evidence="7">Branched-chain amino acid ABC transporter permease</fullName>
    </submittedName>
</protein>
<keyword evidence="2" id="KW-1003">Cell membrane</keyword>
<evidence type="ECO:0000256" key="3">
    <source>
        <dbReference type="ARBA" id="ARBA00022692"/>
    </source>
</evidence>
<feature type="transmembrane region" description="Helical" evidence="6">
    <location>
        <begin position="155"/>
        <end position="182"/>
    </location>
</feature>
<dbReference type="InterPro" id="IPR043428">
    <property type="entry name" value="LivM-like"/>
</dbReference>
<evidence type="ECO:0000256" key="6">
    <source>
        <dbReference type="SAM" id="Phobius"/>
    </source>
</evidence>
<dbReference type="EMBL" id="JAJAQI010000032">
    <property type="protein sequence ID" value="MCB4823845.1"/>
    <property type="molecule type" value="Genomic_DNA"/>
</dbReference>
<dbReference type="GO" id="GO:0015658">
    <property type="term" value="F:branched-chain amino acid transmembrane transporter activity"/>
    <property type="evidence" value="ECO:0007669"/>
    <property type="project" value="InterPro"/>
</dbReference>
<name>A0A9X1IFT9_9PROT</name>
<keyword evidence="4 6" id="KW-1133">Transmembrane helix</keyword>
<accession>A0A9X1IFT9</accession>
<keyword evidence="8" id="KW-1185">Reference proteome</keyword>
<keyword evidence="5 6" id="KW-0472">Membrane</keyword>
<sequence length="310" mass="32312">MRLALEAGFWLLALASYWLLPDQLPLLSQIAIGALFVLSLDLLVGYAGVLTLGHAAFFGLGAYAAGILAQQGWGEPLSGLLLAAVLSALLGLLTAPLVLRGGDLPALMVTLGLSLMLGEAANKLPGLTGGADGLLGVEIWPIFGLFRFDLYGHTAFFYSLAVLFLLFLLARLITAAPFGLALRGIRGNARRMPALGTPVRARLVAVYALAAAYAGVAGALLAQTTQFVSLDVLSFQRSAEGLLMLVLGGLGALYGAMIGAAAFTFAHHVLSEMSPLFWQFWIGLALVALALAGRGGLLGLGAAALRRWRA</sequence>
<organism evidence="7 8">
    <name type="scientific">Roseicella aerolata</name>
    <dbReference type="NCBI Taxonomy" id="2883479"/>
    <lineage>
        <taxon>Bacteria</taxon>
        <taxon>Pseudomonadati</taxon>
        <taxon>Pseudomonadota</taxon>
        <taxon>Alphaproteobacteria</taxon>
        <taxon>Acetobacterales</taxon>
        <taxon>Roseomonadaceae</taxon>
        <taxon>Roseicella</taxon>
    </lineage>
</organism>
<feature type="transmembrane region" description="Helical" evidence="6">
    <location>
        <begin position="203"/>
        <end position="222"/>
    </location>
</feature>
<evidence type="ECO:0000256" key="2">
    <source>
        <dbReference type="ARBA" id="ARBA00022475"/>
    </source>
</evidence>
<proteinExistence type="predicted"/>
<gene>
    <name evidence="7" type="ORF">LHA35_19115</name>
</gene>
<dbReference type="AlphaFoldDB" id="A0A9X1IFT9"/>
<dbReference type="Proteomes" id="UP001139311">
    <property type="component" value="Unassembled WGS sequence"/>
</dbReference>
<dbReference type="RefSeq" id="WP_226611058.1">
    <property type="nucleotide sequence ID" value="NZ_JAJAQI010000032.1"/>
</dbReference>
<feature type="transmembrane region" description="Helical" evidence="6">
    <location>
        <begin position="80"/>
        <end position="99"/>
    </location>
</feature>
<dbReference type="GO" id="GO:0005886">
    <property type="term" value="C:plasma membrane"/>
    <property type="evidence" value="ECO:0007669"/>
    <property type="project" value="UniProtKB-SubCell"/>
</dbReference>
<evidence type="ECO:0000313" key="8">
    <source>
        <dbReference type="Proteomes" id="UP001139311"/>
    </source>
</evidence>
<comment type="subcellular location">
    <subcellularLocation>
        <location evidence="1">Cell membrane</location>
        <topology evidence="1">Multi-pass membrane protein</topology>
    </subcellularLocation>
</comment>
<dbReference type="PANTHER" id="PTHR30482:SF17">
    <property type="entry name" value="ABC TRANSPORTER ATP-BINDING PROTEIN"/>
    <property type="match status" value="1"/>
</dbReference>